<dbReference type="EMBL" id="CP017415">
    <property type="protein sequence ID" value="AOU98748.1"/>
    <property type="molecule type" value="Genomic_DNA"/>
</dbReference>
<proteinExistence type="predicted"/>
<evidence type="ECO:0000313" key="2">
    <source>
        <dbReference type="Proteomes" id="UP000095401"/>
    </source>
</evidence>
<name>A0A1D8IQG4_9GAMM</name>
<dbReference type="AlphaFoldDB" id="A0A1D8IQG4"/>
<evidence type="ECO:0000313" key="1">
    <source>
        <dbReference type="EMBL" id="AOU98748.1"/>
    </source>
</evidence>
<organism evidence="1 2">
    <name type="scientific">Acidihalobacter yilgarnensis</name>
    <dbReference type="NCBI Taxonomy" id="2819280"/>
    <lineage>
        <taxon>Bacteria</taxon>
        <taxon>Pseudomonadati</taxon>
        <taxon>Pseudomonadota</taxon>
        <taxon>Gammaproteobacteria</taxon>
        <taxon>Chromatiales</taxon>
        <taxon>Ectothiorhodospiraceae</taxon>
        <taxon>Acidihalobacter</taxon>
    </lineage>
</organism>
<gene>
    <name evidence="1" type="ORF">BI364_12930</name>
</gene>
<dbReference type="KEGG" id="aprs:BI364_12930"/>
<keyword evidence="2" id="KW-1185">Reference proteome</keyword>
<protein>
    <submittedName>
        <fullName evidence="1">Uncharacterized protein</fullName>
    </submittedName>
</protein>
<accession>A0A1D8IQG4</accession>
<dbReference type="Proteomes" id="UP000095401">
    <property type="component" value="Chromosome"/>
</dbReference>
<reference evidence="2" key="1">
    <citation type="submission" date="2016-09" db="EMBL/GenBank/DDBJ databases">
        <title>Acidihalobacter prosperus F5.</title>
        <authorList>
            <person name="Khaleque H.N."/>
            <person name="Ramsay J.P."/>
            <person name="Kaksonen A.H."/>
            <person name="Boxall N.J."/>
            <person name="Watkin E.L.J."/>
        </authorList>
    </citation>
    <scope>NUCLEOTIDE SEQUENCE [LARGE SCALE GENOMIC DNA]</scope>
    <source>
        <strain evidence="2">F5</strain>
    </source>
</reference>
<sequence length="62" mass="6792">MRSLQPEGVDPEDQSGHILQQGNEMTCCYPIANQPTRQPSEPMAGLGRVGNRLQVRSAVDRA</sequence>